<evidence type="ECO:0000256" key="1">
    <source>
        <dbReference type="SAM" id="Phobius"/>
    </source>
</evidence>
<dbReference type="RefSeq" id="WP_183220607.1">
    <property type="nucleotide sequence ID" value="NZ_BMPW01000004.1"/>
</dbReference>
<dbReference type="Proteomes" id="UP000590749">
    <property type="component" value="Unassembled WGS sequence"/>
</dbReference>
<feature type="transmembrane region" description="Helical" evidence="1">
    <location>
        <begin position="159"/>
        <end position="192"/>
    </location>
</feature>
<feature type="transmembrane region" description="Helical" evidence="1">
    <location>
        <begin position="240"/>
        <end position="263"/>
    </location>
</feature>
<dbReference type="EMBL" id="JACHXF010000006">
    <property type="protein sequence ID" value="MBB3095700.1"/>
    <property type="molecule type" value="Genomic_DNA"/>
</dbReference>
<comment type="caution">
    <text evidence="2">The sequence shown here is derived from an EMBL/GenBank/DDBJ whole genome shotgun (WGS) entry which is preliminary data.</text>
</comment>
<keyword evidence="1" id="KW-0472">Membrane</keyword>
<dbReference type="Pfam" id="PF12679">
    <property type="entry name" value="ABC2_membrane_2"/>
    <property type="match status" value="1"/>
</dbReference>
<protein>
    <recommendedName>
        <fullName evidence="4">ABC-type transport system involved in multi-copper enzyme maturation, permease component</fullName>
    </recommendedName>
</protein>
<keyword evidence="1" id="KW-0812">Transmembrane</keyword>
<keyword evidence="3" id="KW-1185">Reference proteome</keyword>
<keyword evidence="1" id="KW-1133">Transmembrane helix</keyword>
<proteinExistence type="predicted"/>
<feature type="transmembrane region" description="Helical" evidence="1">
    <location>
        <begin position="212"/>
        <end position="233"/>
    </location>
</feature>
<evidence type="ECO:0000313" key="3">
    <source>
        <dbReference type="Proteomes" id="UP000590749"/>
    </source>
</evidence>
<sequence length="336" mass="35997">MSLVRAETRRLFRRRLTSVLLIGVVLVLAAIAAGTFVSNEKAIPAQVAAAKQQAARQYQEAAAAAEVEKLRCLAAAPGSAEAANFPANCADLYTPRPSEFEYVWYLPETFELRDEFPEMISLFALLMAAAAYLIGATFVGAEWHSGAMMNLLLWRPQRLVVLGTKLGVFLGWLAGVTVLLGAAWAGAFRLIAEFRGDTGRMTSGVWQSFGLMGLRSLGLVLAVGAIGFALASLGRHTGMALGALIGLTAVQIGVYVLAGFSGLKFPEAYLVPLWGYVWLYKREVLEDWSCDGMTAGGDCAAETFTMTWQMAGVGSAVVLAVVVGAAMWAMRVRDVN</sequence>
<dbReference type="AlphaFoldDB" id="A0A7W5AGL2"/>
<feature type="transmembrane region" description="Helical" evidence="1">
    <location>
        <begin position="119"/>
        <end position="139"/>
    </location>
</feature>
<accession>A0A7W5AGL2</accession>
<dbReference type="GO" id="GO:0005886">
    <property type="term" value="C:plasma membrane"/>
    <property type="evidence" value="ECO:0007669"/>
    <property type="project" value="UniProtKB-SubCell"/>
</dbReference>
<name>A0A7W5AGL2_9ACTN</name>
<dbReference type="GO" id="GO:0140359">
    <property type="term" value="F:ABC-type transporter activity"/>
    <property type="evidence" value="ECO:0007669"/>
    <property type="project" value="InterPro"/>
</dbReference>
<feature type="transmembrane region" description="Helical" evidence="1">
    <location>
        <begin position="310"/>
        <end position="330"/>
    </location>
</feature>
<gene>
    <name evidence="2" type="ORF">FHR83_003370</name>
</gene>
<reference evidence="2 3" key="1">
    <citation type="submission" date="2020-08" db="EMBL/GenBank/DDBJ databases">
        <title>Genomic Encyclopedia of Type Strains, Phase III (KMG-III): the genomes of soil and plant-associated and newly described type strains.</title>
        <authorList>
            <person name="Whitman W."/>
        </authorList>
    </citation>
    <scope>NUCLEOTIDE SEQUENCE [LARGE SCALE GENOMIC DNA]</scope>
    <source>
        <strain evidence="2 3">CECT 3287</strain>
    </source>
</reference>
<evidence type="ECO:0008006" key="4">
    <source>
        <dbReference type="Google" id="ProtNLM"/>
    </source>
</evidence>
<organism evidence="2 3">
    <name type="scientific">Actinoplanes campanulatus</name>
    <dbReference type="NCBI Taxonomy" id="113559"/>
    <lineage>
        <taxon>Bacteria</taxon>
        <taxon>Bacillati</taxon>
        <taxon>Actinomycetota</taxon>
        <taxon>Actinomycetes</taxon>
        <taxon>Micromonosporales</taxon>
        <taxon>Micromonosporaceae</taxon>
        <taxon>Actinoplanes</taxon>
    </lineage>
</organism>
<evidence type="ECO:0000313" key="2">
    <source>
        <dbReference type="EMBL" id="MBB3095700.1"/>
    </source>
</evidence>